<sequence length="346" mass="36751">MSAAVGVSPPDRRGKERTVKRTTIGDVAKAAGVSVATVSRVLNGGAVKEATATRVWEAAAQLDYTPNALTKSIFAGRSTTIGVVIDDLTSPFYLDLMRGIDEVAAKHDSLVMFANTFHSAEREVAHVQTMDEQRVRGLIITSGESTDTRTRRMAAAGTPCVIVGRSLADPPRGLHSVRLDNIAAGRMMAHHLISCGRRSIGVISAGNRPGQLERTEGLRQGLTEAGRPLPEDAVVVAIDNAEVDGAVDALQDRGTSLDAIVCLAGRRTVAVHSALTARGLRIPDDVGFLTVDDFSWAPALGITVIAEPSYQMGKRAAELIVDDPDQPEQLTFEPQLIARASCGENI</sequence>
<dbReference type="PRINTS" id="PR00036">
    <property type="entry name" value="HTHLACI"/>
</dbReference>
<dbReference type="PROSITE" id="PS00356">
    <property type="entry name" value="HTH_LACI_1"/>
    <property type="match status" value="1"/>
</dbReference>
<keyword evidence="4" id="KW-0804">Transcription</keyword>
<dbReference type="RefSeq" id="WP_378268107.1">
    <property type="nucleotide sequence ID" value="NZ_JBHUKR010000016.1"/>
</dbReference>
<evidence type="ECO:0000256" key="2">
    <source>
        <dbReference type="ARBA" id="ARBA00023015"/>
    </source>
</evidence>
<gene>
    <name evidence="6" type="ORF">ACFSXZ_27475</name>
</gene>
<dbReference type="InterPro" id="IPR000843">
    <property type="entry name" value="HTH_LacI"/>
</dbReference>
<keyword evidence="1" id="KW-0678">Repressor</keyword>
<dbReference type="InterPro" id="IPR001761">
    <property type="entry name" value="Peripla_BP/Lac1_sug-bd_dom"/>
</dbReference>
<evidence type="ECO:0000256" key="4">
    <source>
        <dbReference type="ARBA" id="ARBA00023163"/>
    </source>
</evidence>
<protein>
    <submittedName>
        <fullName evidence="6">LacI family DNA-binding transcriptional regulator</fullName>
    </submittedName>
</protein>
<keyword evidence="7" id="KW-1185">Reference proteome</keyword>
<organism evidence="6 7">
    <name type="scientific">Amycolatopsis pigmentata</name>
    <dbReference type="NCBI Taxonomy" id="450801"/>
    <lineage>
        <taxon>Bacteria</taxon>
        <taxon>Bacillati</taxon>
        <taxon>Actinomycetota</taxon>
        <taxon>Actinomycetes</taxon>
        <taxon>Pseudonocardiales</taxon>
        <taxon>Pseudonocardiaceae</taxon>
        <taxon>Amycolatopsis</taxon>
    </lineage>
</organism>
<evidence type="ECO:0000256" key="1">
    <source>
        <dbReference type="ARBA" id="ARBA00022491"/>
    </source>
</evidence>
<dbReference type="Proteomes" id="UP001597417">
    <property type="component" value="Unassembled WGS sequence"/>
</dbReference>
<evidence type="ECO:0000313" key="6">
    <source>
        <dbReference type="EMBL" id="MFD2420076.1"/>
    </source>
</evidence>
<dbReference type="PANTHER" id="PTHR30146:SF148">
    <property type="entry name" value="HTH-TYPE TRANSCRIPTIONAL REPRESSOR PURR-RELATED"/>
    <property type="match status" value="1"/>
</dbReference>
<dbReference type="PANTHER" id="PTHR30146">
    <property type="entry name" value="LACI-RELATED TRANSCRIPTIONAL REPRESSOR"/>
    <property type="match status" value="1"/>
</dbReference>
<evidence type="ECO:0000256" key="3">
    <source>
        <dbReference type="ARBA" id="ARBA00023125"/>
    </source>
</evidence>
<dbReference type="CDD" id="cd01392">
    <property type="entry name" value="HTH_LacI"/>
    <property type="match status" value="1"/>
</dbReference>
<comment type="caution">
    <text evidence="6">The sequence shown here is derived from an EMBL/GenBank/DDBJ whole genome shotgun (WGS) entry which is preliminary data.</text>
</comment>
<dbReference type="EMBL" id="JBHUKR010000016">
    <property type="protein sequence ID" value="MFD2420076.1"/>
    <property type="molecule type" value="Genomic_DNA"/>
</dbReference>
<evidence type="ECO:0000313" key="7">
    <source>
        <dbReference type="Proteomes" id="UP001597417"/>
    </source>
</evidence>
<evidence type="ECO:0000259" key="5">
    <source>
        <dbReference type="PROSITE" id="PS50932"/>
    </source>
</evidence>
<dbReference type="Gene3D" id="3.40.50.2300">
    <property type="match status" value="2"/>
</dbReference>
<dbReference type="InterPro" id="IPR028082">
    <property type="entry name" value="Peripla_BP_I"/>
</dbReference>
<dbReference type="SUPFAM" id="SSF47413">
    <property type="entry name" value="lambda repressor-like DNA-binding domains"/>
    <property type="match status" value="1"/>
</dbReference>
<dbReference type="GO" id="GO:0003677">
    <property type="term" value="F:DNA binding"/>
    <property type="evidence" value="ECO:0007669"/>
    <property type="project" value="UniProtKB-KW"/>
</dbReference>
<dbReference type="Pfam" id="PF00356">
    <property type="entry name" value="LacI"/>
    <property type="match status" value="1"/>
</dbReference>
<name>A0ABW5FYY0_9PSEU</name>
<keyword evidence="2" id="KW-0805">Transcription regulation</keyword>
<dbReference type="InterPro" id="IPR010982">
    <property type="entry name" value="Lambda_DNA-bd_dom_sf"/>
</dbReference>
<dbReference type="SUPFAM" id="SSF53822">
    <property type="entry name" value="Periplasmic binding protein-like I"/>
    <property type="match status" value="1"/>
</dbReference>
<feature type="domain" description="HTH lacI-type" evidence="5">
    <location>
        <begin position="22"/>
        <end position="75"/>
    </location>
</feature>
<dbReference type="SMART" id="SM00354">
    <property type="entry name" value="HTH_LACI"/>
    <property type="match status" value="1"/>
</dbReference>
<keyword evidence="3 6" id="KW-0238">DNA-binding</keyword>
<dbReference type="Pfam" id="PF00532">
    <property type="entry name" value="Peripla_BP_1"/>
    <property type="match status" value="1"/>
</dbReference>
<accession>A0ABW5FYY0</accession>
<dbReference type="PROSITE" id="PS50932">
    <property type="entry name" value="HTH_LACI_2"/>
    <property type="match status" value="1"/>
</dbReference>
<reference evidence="7" key="1">
    <citation type="journal article" date="2019" name="Int. J. Syst. Evol. Microbiol.">
        <title>The Global Catalogue of Microorganisms (GCM) 10K type strain sequencing project: providing services to taxonomists for standard genome sequencing and annotation.</title>
        <authorList>
            <consortium name="The Broad Institute Genomics Platform"/>
            <consortium name="The Broad Institute Genome Sequencing Center for Infectious Disease"/>
            <person name="Wu L."/>
            <person name="Ma J."/>
        </authorList>
    </citation>
    <scope>NUCLEOTIDE SEQUENCE [LARGE SCALE GENOMIC DNA]</scope>
    <source>
        <strain evidence="7">CGMCC 4.7645</strain>
    </source>
</reference>
<dbReference type="Gene3D" id="1.10.260.40">
    <property type="entry name" value="lambda repressor-like DNA-binding domains"/>
    <property type="match status" value="1"/>
</dbReference>
<dbReference type="CDD" id="cd06267">
    <property type="entry name" value="PBP1_LacI_sugar_binding-like"/>
    <property type="match status" value="1"/>
</dbReference>
<proteinExistence type="predicted"/>